<keyword evidence="3" id="KW-1185">Reference proteome</keyword>
<dbReference type="AlphaFoldDB" id="A0A7W9EGD5"/>
<evidence type="ECO:0000259" key="1">
    <source>
        <dbReference type="Pfam" id="PF22262"/>
    </source>
</evidence>
<accession>A0A7W9EGD5</accession>
<organism evidence="2 3">
    <name type="scientific">Sphingomonas yantingensis</name>
    <dbReference type="NCBI Taxonomy" id="1241761"/>
    <lineage>
        <taxon>Bacteria</taxon>
        <taxon>Pseudomonadati</taxon>
        <taxon>Pseudomonadota</taxon>
        <taxon>Alphaproteobacteria</taxon>
        <taxon>Sphingomonadales</taxon>
        <taxon>Sphingomonadaceae</taxon>
        <taxon>Sphingomonas</taxon>
    </lineage>
</organism>
<proteinExistence type="predicted"/>
<protein>
    <recommendedName>
        <fullName evidence="1">DUF6950 domain-containing protein</fullName>
    </recommendedName>
</protein>
<name>A0A7W9EGD5_9SPHN</name>
<dbReference type="EMBL" id="JACIJJ010000001">
    <property type="protein sequence ID" value="MBB5697003.1"/>
    <property type="molecule type" value="Genomic_DNA"/>
</dbReference>
<dbReference type="Proteomes" id="UP000557739">
    <property type="component" value="Unassembled WGS sequence"/>
</dbReference>
<evidence type="ECO:0000313" key="2">
    <source>
        <dbReference type="EMBL" id="MBB5697003.1"/>
    </source>
</evidence>
<dbReference type="InterPro" id="IPR053802">
    <property type="entry name" value="DUF6950"/>
</dbReference>
<dbReference type="Pfam" id="PF22262">
    <property type="entry name" value="DUF6950"/>
    <property type="match status" value="1"/>
</dbReference>
<sequence length="146" mass="15453">MNEMIARVAAAQATLDQWKGKPFKLGRADCVRVAASHLRRMGHRVKLPPAGSYATARSALKALKNRGFSTLVEAMDGAGFDRIAPAAALPGDIVALPDDMGIGCLTVAMSNGRVAGFHQDTIGLEVLQPSQYVAAWRVSLGVKPGR</sequence>
<evidence type="ECO:0000313" key="3">
    <source>
        <dbReference type="Proteomes" id="UP000557739"/>
    </source>
</evidence>
<comment type="caution">
    <text evidence="2">The sequence shown here is derived from an EMBL/GenBank/DDBJ whole genome shotgun (WGS) entry which is preliminary data.</text>
</comment>
<reference evidence="2 3" key="1">
    <citation type="submission" date="2020-08" db="EMBL/GenBank/DDBJ databases">
        <title>Genomic Encyclopedia of Type Strains, Phase IV (KMG-IV): sequencing the most valuable type-strain genomes for metagenomic binning, comparative biology and taxonomic classification.</title>
        <authorList>
            <person name="Goeker M."/>
        </authorList>
    </citation>
    <scope>NUCLEOTIDE SEQUENCE [LARGE SCALE GENOMIC DNA]</scope>
    <source>
        <strain evidence="2 3">DSM 27244</strain>
    </source>
</reference>
<dbReference type="RefSeq" id="WP_184023586.1">
    <property type="nucleotide sequence ID" value="NZ_JACIJJ010000001.1"/>
</dbReference>
<feature type="domain" description="DUF6950" evidence="1">
    <location>
        <begin position="10"/>
        <end position="138"/>
    </location>
</feature>
<gene>
    <name evidence="2" type="ORF">FHR19_000328</name>
</gene>